<dbReference type="Proteomes" id="UP000000328">
    <property type="component" value="Chromosome"/>
</dbReference>
<dbReference type="EMBL" id="CP002000">
    <property type="protein sequence ID" value="ADJ45942.1"/>
    <property type="molecule type" value="Genomic_DNA"/>
</dbReference>
<proteinExistence type="predicted"/>
<dbReference type="eggNOG" id="ENOG50345R1">
    <property type="taxonomic scope" value="Bacteria"/>
</dbReference>
<dbReference type="GeneID" id="92871898"/>
<dbReference type="KEGG" id="amd:AMED_4165"/>
<evidence type="ECO:0000313" key="2">
    <source>
        <dbReference type="Proteomes" id="UP000000328"/>
    </source>
</evidence>
<name>A0A0H3D6I0_AMYMU</name>
<sequence>MLSAVRIELERYDWTERRLPFGGDLASVPLGVERLVTATTDAAAKAAYYEYFDNYLIIQGNMFAPAVDLVPALCAALAEDLAPPARYWVLYLIREIVLAEARIEETQAGHFDLPERAQAHARAALWLFYHELCHGVAEWAAHILEEIEPDQARLTHFMAKAKHRLPAGS</sequence>
<dbReference type="PATRIC" id="fig|749927.5.peg.4307"/>
<dbReference type="RefSeq" id="WP_013226014.1">
    <property type="nucleotide sequence ID" value="NC_014318.1"/>
</dbReference>
<organism evidence="1 2">
    <name type="scientific">Amycolatopsis mediterranei (strain U-32)</name>
    <dbReference type="NCBI Taxonomy" id="749927"/>
    <lineage>
        <taxon>Bacteria</taxon>
        <taxon>Bacillati</taxon>
        <taxon>Actinomycetota</taxon>
        <taxon>Actinomycetes</taxon>
        <taxon>Pseudonocardiales</taxon>
        <taxon>Pseudonocardiaceae</taxon>
        <taxon>Amycolatopsis</taxon>
    </lineage>
</organism>
<dbReference type="HOGENOM" id="CLU_1593648_0_0_11"/>
<dbReference type="OrthoDB" id="4228720at2"/>
<dbReference type="AlphaFoldDB" id="A0A0H3D6I0"/>
<reference evidence="1 2" key="1">
    <citation type="journal article" date="2010" name="Cell Res.">
        <title>Complete genome sequence of the rifamycin SV-producing Amycolatopsis mediterranei U32 revealed its genetic characteristics in phylogeny and metabolism.</title>
        <authorList>
            <person name="Zhao W."/>
            <person name="Zhong Y."/>
            <person name="Yuan H."/>
            <person name="Wang J."/>
            <person name="Zheng H."/>
            <person name="Wang Y."/>
            <person name="Cen X."/>
            <person name="Xu F."/>
            <person name="Bai J."/>
            <person name="Han X."/>
            <person name="Lu G."/>
            <person name="Zhu Y."/>
            <person name="Shao Z."/>
            <person name="Yan H."/>
            <person name="Li C."/>
            <person name="Peng N."/>
            <person name="Zhang Z."/>
            <person name="Zhang Y."/>
            <person name="Lin W."/>
            <person name="Fan Y."/>
            <person name="Qin Z."/>
            <person name="Hu Y."/>
            <person name="Zhu B."/>
            <person name="Wang S."/>
            <person name="Ding X."/>
            <person name="Zhao G.P."/>
        </authorList>
    </citation>
    <scope>NUCLEOTIDE SEQUENCE [LARGE SCALE GENOMIC DNA]</scope>
    <source>
        <strain evidence="2">U-32</strain>
    </source>
</reference>
<gene>
    <name evidence="1" type="ordered locus">AMED_4165</name>
</gene>
<evidence type="ECO:0000313" key="1">
    <source>
        <dbReference type="EMBL" id="ADJ45942.1"/>
    </source>
</evidence>
<accession>A0A0H3D6I0</accession>
<protein>
    <submittedName>
        <fullName evidence="1">Uncharacterized protein</fullName>
    </submittedName>
</protein>